<dbReference type="PATRIC" id="fig|45070.6.peg.2069"/>
<dbReference type="GO" id="GO:0019148">
    <property type="term" value="F:D-cysteine desulfhydrase activity"/>
    <property type="evidence" value="ECO:0007669"/>
    <property type="project" value="TreeGrafter"/>
</dbReference>
<evidence type="ECO:0000256" key="4">
    <source>
        <dbReference type="PIRSR" id="PIRSR006278-1"/>
    </source>
</evidence>
<comment type="similarity">
    <text evidence="2">Belongs to the ACC deaminase/D-cysteine desulfhydrase family.</text>
</comment>
<evidence type="ECO:0000313" key="7">
    <source>
        <dbReference type="EMBL" id="KTD35074.1"/>
    </source>
</evidence>
<dbReference type="InterPro" id="IPR027278">
    <property type="entry name" value="ACCD_DCysDesulf"/>
</dbReference>
<keyword evidence="3 5" id="KW-0663">Pyridoxal phosphate</keyword>
<dbReference type="InterPro" id="IPR036052">
    <property type="entry name" value="TrpB-like_PALP_sf"/>
</dbReference>
<dbReference type="OrthoDB" id="9801249at2"/>
<feature type="active site" description="Nucleophile" evidence="4">
    <location>
        <position position="68"/>
    </location>
</feature>
<evidence type="ECO:0000256" key="2">
    <source>
        <dbReference type="ARBA" id="ARBA00008639"/>
    </source>
</evidence>
<feature type="domain" description="Tryptophan synthase beta chain-like PALP" evidence="6">
    <location>
        <begin position="13"/>
        <end position="293"/>
    </location>
</feature>
<dbReference type="AlphaFoldDB" id="A0A0W0WRX3"/>
<sequence length="308" mass="34391">MTQFLWNLSSRIHKLNNFPSNEVVCYVKRDDELGCGISGSKLRKYAGLMPDLMKKGIKQLIIIAGPQSNNLLAALQMAREFKLQPTAFLLKPRNSAIQGNFKLSSLFLTEQEIVWVERQDWPNVEELAQQYLNELKEPGFVLSEGASVAEAMVGASSIAVDILTNEKTFGLRFQHIFVDAGTGFSAAALIKGLKEFNHPAFIHVLLLADDEKTFRYKLKNWIGQIPAQVRCFYPDTAKAFGSVNQTIKNEIRRLAREEGILADPIYAAKLFYSARKQIETGHVKGKVLIIHSGGTLTMAGFELSTRIA</sequence>
<evidence type="ECO:0000256" key="3">
    <source>
        <dbReference type="ARBA" id="ARBA00022898"/>
    </source>
</evidence>
<reference evidence="7 8" key="1">
    <citation type="submission" date="2015-11" db="EMBL/GenBank/DDBJ databases">
        <title>Genomic analysis of 38 Legionella species identifies large and diverse effector repertoires.</title>
        <authorList>
            <person name="Burstein D."/>
            <person name="Amaro F."/>
            <person name="Zusman T."/>
            <person name="Lifshitz Z."/>
            <person name="Cohen O."/>
            <person name="Gilbert J.A."/>
            <person name="Pupko T."/>
            <person name="Shuman H.A."/>
            <person name="Segal G."/>
        </authorList>
    </citation>
    <scope>NUCLEOTIDE SEQUENCE [LARGE SCALE GENOMIC DNA]</scope>
    <source>
        <strain evidence="7 8">ATCC 49506</strain>
    </source>
</reference>
<evidence type="ECO:0000313" key="8">
    <source>
        <dbReference type="Proteomes" id="UP000054725"/>
    </source>
</evidence>
<gene>
    <name evidence="7" type="ORF">Lnau_1964</name>
</gene>
<dbReference type="Proteomes" id="UP000054725">
    <property type="component" value="Unassembled WGS sequence"/>
</dbReference>
<dbReference type="PIRSF" id="PIRSF006278">
    <property type="entry name" value="ACCD_DCysDesulf"/>
    <property type="match status" value="1"/>
</dbReference>
<dbReference type="Gene3D" id="3.40.50.1100">
    <property type="match status" value="2"/>
</dbReference>
<dbReference type="Pfam" id="PF00291">
    <property type="entry name" value="PALP"/>
    <property type="match status" value="1"/>
</dbReference>
<comment type="cofactor">
    <cofactor evidence="1">
        <name>pyridoxal 5'-phosphate</name>
        <dbReference type="ChEBI" id="CHEBI:597326"/>
    </cofactor>
</comment>
<dbReference type="PANTHER" id="PTHR43780">
    <property type="entry name" value="1-AMINOCYCLOPROPANE-1-CARBOXYLATE DEAMINASE-RELATED"/>
    <property type="match status" value="1"/>
</dbReference>
<name>A0A0W0WRX3_9GAMM</name>
<evidence type="ECO:0000256" key="5">
    <source>
        <dbReference type="PIRSR" id="PIRSR006278-2"/>
    </source>
</evidence>
<keyword evidence="8" id="KW-1185">Reference proteome</keyword>
<feature type="modified residue" description="N6-(pyridoxal phosphate)lysine" evidence="5">
    <location>
        <position position="41"/>
    </location>
</feature>
<dbReference type="STRING" id="45070.Lnau_1964"/>
<proteinExistence type="inferred from homology"/>
<dbReference type="PANTHER" id="PTHR43780:SF7">
    <property type="entry name" value="D-CYSTEINE DESULFHYDRASE 2, MITOCHONDRIAL"/>
    <property type="match status" value="1"/>
</dbReference>
<organism evidence="7 8">
    <name type="scientific">Legionella nautarum</name>
    <dbReference type="NCBI Taxonomy" id="45070"/>
    <lineage>
        <taxon>Bacteria</taxon>
        <taxon>Pseudomonadati</taxon>
        <taxon>Pseudomonadota</taxon>
        <taxon>Gammaproteobacteria</taxon>
        <taxon>Legionellales</taxon>
        <taxon>Legionellaceae</taxon>
        <taxon>Legionella</taxon>
    </lineage>
</organism>
<protein>
    <submittedName>
        <fullName evidence="7">1-aminocyclopropane-1-carboxylate deaminase</fullName>
    </submittedName>
</protein>
<evidence type="ECO:0000256" key="1">
    <source>
        <dbReference type="ARBA" id="ARBA00001933"/>
    </source>
</evidence>
<dbReference type="RefSeq" id="WP_058504975.1">
    <property type="nucleotide sequence ID" value="NZ_CAAAIF010000010.1"/>
</dbReference>
<evidence type="ECO:0000259" key="6">
    <source>
        <dbReference type="Pfam" id="PF00291"/>
    </source>
</evidence>
<accession>A0A0W0WRX3</accession>
<dbReference type="InterPro" id="IPR001926">
    <property type="entry name" value="TrpB-like_PALP"/>
</dbReference>
<comment type="caution">
    <text evidence="7">The sequence shown here is derived from an EMBL/GenBank/DDBJ whole genome shotgun (WGS) entry which is preliminary data.</text>
</comment>
<dbReference type="SUPFAM" id="SSF53686">
    <property type="entry name" value="Tryptophan synthase beta subunit-like PLP-dependent enzymes"/>
    <property type="match status" value="1"/>
</dbReference>
<dbReference type="EMBL" id="LNYO01000017">
    <property type="protein sequence ID" value="KTD35074.1"/>
    <property type="molecule type" value="Genomic_DNA"/>
</dbReference>